<evidence type="ECO:0000313" key="3">
    <source>
        <dbReference type="Proteomes" id="UP000039865"/>
    </source>
</evidence>
<evidence type="ECO:0000256" key="1">
    <source>
        <dbReference type="SAM" id="MobiDB-lite"/>
    </source>
</evidence>
<organism evidence="2 3">
    <name type="scientific">Stylonychia lemnae</name>
    <name type="common">Ciliate</name>
    <dbReference type="NCBI Taxonomy" id="5949"/>
    <lineage>
        <taxon>Eukaryota</taxon>
        <taxon>Sar</taxon>
        <taxon>Alveolata</taxon>
        <taxon>Ciliophora</taxon>
        <taxon>Intramacronucleata</taxon>
        <taxon>Spirotrichea</taxon>
        <taxon>Stichotrichia</taxon>
        <taxon>Sporadotrichida</taxon>
        <taxon>Oxytrichidae</taxon>
        <taxon>Stylonychinae</taxon>
        <taxon>Stylonychia</taxon>
    </lineage>
</organism>
<evidence type="ECO:0000313" key="2">
    <source>
        <dbReference type="EMBL" id="CDW80236.1"/>
    </source>
</evidence>
<feature type="region of interest" description="Disordered" evidence="1">
    <location>
        <begin position="208"/>
        <end position="237"/>
    </location>
</feature>
<dbReference type="InterPro" id="IPR052769">
    <property type="entry name" value="TPR_domain_protein"/>
</dbReference>
<feature type="compositionally biased region" description="Low complexity" evidence="1">
    <location>
        <begin position="225"/>
        <end position="237"/>
    </location>
</feature>
<dbReference type="InParanoid" id="A0A078AEG8"/>
<feature type="compositionally biased region" description="Basic and acidic residues" evidence="1">
    <location>
        <begin position="208"/>
        <end position="224"/>
    </location>
</feature>
<dbReference type="EMBL" id="CCKQ01008771">
    <property type="protein sequence ID" value="CDW80236.1"/>
    <property type="molecule type" value="Genomic_DNA"/>
</dbReference>
<gene>
    <name evidence="2" type="primary">Contig14152.g15079</name>
    <name evidence="2" type="ORF">STYLEM_9232</name>
</gene>
<dbReference type="Gene3D" id="1.25.40.10">
    <property type="entry name" value="Tetratricopeptide repeat domain"/>
    <property type="match status" value="1"/>
</dbReference>
<keyword evidence="3" id="KW-1185">Reference proteome</keyword>
<protein>
    <submittedName>
        <fullName evidence="2">Tpr domain containing protein</fullName>
    </submittedName>
</protein>
<proteinExistence type="predicted"/>
<dbReference type="InterPro" id="IPR011990">
    <property type="entry name" value="TPR-like_helical_dom_sf"/>
</dbReference>
<reference evidence="2 3" key="1">
    <citation type="submission" date="2014-06" db="EMBL/GenBank/DDBJ databases">
        <authorList>
            <person name="Swart Estienne"/>
        </authorList>
    </citation>
    <scope>NUCLEOTIDE SEQUENCE [LARGE SCALE GENOMIC DNA]</scope>
    <source>
        <strain evidence="2 3">130c</strain>
    </source>
</reference>
<dbReference type="Proteomes" id="UP000039865">
    <property type="component" value="Unassembled WGS sequence"/>
</dbReference>
<dbReference type="OrthoDB" id="1872379at2759"/>
<dbReference type="AlphaFoldDB" id="A0A078AEG8"/>
<accession>A0A078AEG8</accession>
<dbReference type="PANTHER" id="PTHR46014">
    <property type="entry name" value="TETRATRICOPEPTIDE REPEAT PROTEIN 1"/>
    <property type="match status" value="1"/>
</dbReference>
<dbReference type="PANTHER" id="PTHR46014:SF1">
    <property type="entry name" value="TETRATRICOPEPTIDE REPEAT PROTEIN 1"/>
    <property type="match status" value="1"/>
</dbReference>
<sequence length="237" mass="27969">MSVASKATIKDIESVKEEGNNAFRSENYYRAIMFYEEGLRRCRDYGKIYDGQMPYKQEIGENPKLNDGSMYYQDFSRLKSMLFNNISVCYFNMNSMQKSEQFNDMALMEDPDYPKALIRKIMIQEKKGEYEGGYQMANYAVNRFDDDFEDEVNRKMVPQFKELRDRLKGMIGQQAKVKQNKMEQEVDEYFQHSSFSMLGELQEQLSKMTDHMQERKDKLTRKDSSTTVSSTNTFVTN</sequence>
<dbReference type="SUPFAM" id="SSF48452">
    <property type="entry name" value="TPR-like"/>
    <property type="match status" value="1"/>
</dbReference>
<name>A0A078AEG8_STYLE</name>